<dbReference type="RefSeq" id="WP_124705078.1">
    <property type="nucleotide sequence ID" value="NZ_BGOW01000017.1"/>
</dbReference>
<dbReference type="GO" id="GO:0006655">
    <property type="term" value="P:phosphatidylglycerol biosynthetic process"/>
    <property type="evidence" value="ECO:0007669"/>
    <property type="project" value="UniProtKB-UniPathway"/>
</dbReference>
<feature type="transmembrane region" description="Helical" evidence="2">
    <location>
        <begin position="92"/>
        <end position="117"/>
    </location>
</feature>
<sequence>MTTLPPDWRFVTRHPAHFLAFGLGSGLAPKAPGTFGTLAALPLYYAIAWFATPAELYLIIAIAAVGGIWICGKTGRDLGVADYGGIVWDEIAAFWIVLAATPQTPLWVAAAFGLFRLFDIWKPLPINWFDAHLKNGFGVMFDDLLAAGYTLLVLFLAQKLLP</sequence>
<comment type="cofactor">
    <cofactor evidence="1">
        <name>Mg(2+)</name>
        <dbReference type="ChEBI" id="CHEBI:18420"/>
    </cofactor>
</comment>
<dbReference type="SUPFAM" id="SSF101307">
    <property type="entry name" value="YutG-like"/>
    <property type="match status" value="1"/>
</dbReference>
<evidence type="ECO:0000259" key="3">
    <source>
        <dbReference type="Pfam" id="PF04608"/>
    </source>
</evidence>
<keyword evidence="1" id="KW-0443">Lipid metabolism</keyword>
<comment type="pathway">
    <text evidence="1">Phospholipid metabolism; phosphatidylglycerol biosynthesis; phosphatidylglycerol from CDP-diacylglycerol: step 2/2.</text>
</comment>
<dbReference type="GO" id="GO:0005886">
    <property type="term" value="C:plasma membrane"/>
    <property type="evidence" value="ECO:0007669"/>
    <property type="project" value="UniProtKB-SubCell"/>
</dbReference>
<keyword evidence="1" id="KW-0479">Metal-binding</keyword>
<dbReference type="PIRSF" id="PIRSF006162">
    <property type="entry name" value="PgpA"/>
    <property type="match status" value="1"/>
</dbReference>
<dbReference type="PANTHER" id="PTHR36305:SF1">
    <property type="entry name" value="PHOSPHATIDYLGLYCEROPHOSPHATASE A"/>
    <property type="match status" value="1"/>
</dbReference>
<dbReference type="GO" id="GO:0008962">
    <property type="term" value="F:phosphatidylglycerophosphatase activity"/>
    <property type="evidence" value="ECO:0007669"/>
    <property type="project" value="UniProtKB-EC"/>
</dbReference>
<dbReference type="Pfam" id="PF04608">
    <property type="entry name" value="PgpA"/>
    <property type="match status" value="1"/>
</dbReference>
<name>A0A401JFA8_9PROT</name>
<keyword evidence="1" id="KW-0460">Magnesium</keyword>
<dbReference type="GO" id="GO:0009395">
    <property type="term" value="P:phospholipid catabolic process"/>
    <property type="evidence" value="ECO:0007669"/>
    <property type="project" value="UniProtKB-KW"/>
</dbReference>
<protein>
    <recommendedName>
        <fullName evidence="1">Phosphatidylglycerophosphatase A</fullName>
        <ecNumber evidence="1">3.1.3.27</ecNumber>
    </recommendedName>
    <alternativeName>
        <fullName evidence="1">Phosphatidylglycerolphosphate phosphatase A</fullName>
    </alternativeName>
</protein>
<dbReference type="InterPro" id="IPR036681">
    <property type="entry name" value="PgpA-like_sf"/>
</dbReference>
<keyword evidence="5" id="KW-1185">Reference proteome</keyword>
<dbReference type="PANTHER" id="PTHR36305">
    <property type="entry name" value="PHOSPHATIDYLGLYCEROPHOSPHATASE A"/>
    <property type="match status" value="1"/>
</dbReference>
<dbReference type="InterPro" id="IPR026037">
    <property type="entry name" value="PgpA"/>
</dbReference>
<proteinExistence type="predicted"/>
<keyword evidence="1" id="KW-0997">Cell inner membrane</keyword>
<dbReference type="UniPathway" id="UPA00084">
    <property type="reaction ID" value="UER00504"/>
</dbReference>
<comment type="caution">
    <text evidence="4">The sequence shown here is derived from an EMBL/GenBank/DDBJ whole genome shotgun (WGS) entry which is preliminary data.</text>
</comment>
<keyword evidence="1" id="KW-0595">Phospholipid degradation</keyword>
<evidence type="ECO:0000313" key="5">
    <source>
        <dbReference type="Proteomes" id="UP000286806"/>
    </source>
</evidence>
<dbReference type="GO" id="GO:0046872">
    <property type="term" value="F:metal ion binding"/>
    <property type="evidence" value="ECO:0007669"/>
    <property type="project" value="UniProtKB-KW"/>
</dbReference>
<keyword evidence="1" id="KW-0442">Lipid degradation</keyword>
<keyword evidence="1 2" id="KW-0472">Membrane</keyword>
<keyword evidence="1" id="KW-1003">Cell membrane</keyword>
<keyword evidence="1" id="KW-1208">Phospholipid metabolism</keyword>
<comment type="catalytic activity">
    <reaction evidence="1">
        <text>a 1,2-diacyl-sn-glycero-3-phospho-(1'-sn-glycero-3'-phosphate) + H2O = a 1,2-diacyl-sn-glycero-3-phospho-(1'-sn-glycerol) + phosphate</text>
        <dbReference type="Rhea" id="RHEA:33751"/>
        <dbReference type="ChEBI" id="CHEBI:15377"/>
        <dbReference type="ChEBI" id="CHEBI:43474"/>
        <dbReference type="ChEBI" id="CHEBI:60110"/>
        <dbReference type="ChEBI" id="CHEBI:64716"/>
        <dbReference type="EC" id="3.1.3.27"/>
    </reaction>
</comment>
<reference evidence="4 5" key="1">
    <citation type="journal article" date="2019" name="Front. Microbiol.">
        <title>Genomes of Neutrophilic Sulfur-Oxidizing Chemolithoautotrophs Representing 9 Proteobacterial Species From 8 Genera.</title>
        <authorList>
            <person name="Watanabe T."/>
            <person name="Kojima H."/>
            <person name="Umezawa K."/>
            <person name="Hori C."/>
            <person name="Takasuka T.E."/>
            <person name="Kato Y."/>
            <person name="Fukui M."/>
        </authorList>
    </citation>
    <scope>NUCLEOTIDE SEQUENCE [LARGE SCALE GENOMIC DNA]</scope>
    <source>
        <strain evidence="4 5">TTN</strain>
    </source>
</reference>
<comment type="function">
    <text evidence="1">Lipid phosphatase which dephosphorylates phosphatidylglycerophosphate (PGP) to phosphatidylglycerol (PG).</text>
</comment>
<dbReference type="EMBL" id="BGOW01000017">
    <property type="protein sequence ID" value="GBL46296.1"/>
    <property type="molecule type" value="Genomic_DNA"/>
</dbReference>
<keyword evidence="1 2" id="KW-0812">Transmembrane</keyword>
<dbReference type="OrthoDB" id="9804091at2"/>
<feature type="transmembrane region" description="Helical" evidence="2">
    <location>
        <begin position="137"/>
        <end position="157"/>
    </location>
</feature>
<evidence type="ECO:0000256" key="2">
    <source>
        <dbReference type="SAM" id="Phobius"/>
    </source>
</evidence>
<accession>A0A401JFA8</accession>
<dbReference type="Proteomes" id="UP000286806">
    <property type="component" value="Unassembled WGS sequence"/>
</dbReference>
<feature type="transmembrane region" description="Helical" evidence="2">
    <location>
        <begin position="43"/>
        <end position="71"/>
    </location>
</feature>
<dbReference type="InterPro" id="IPR007686">
    <property type="entry name" value="YutG/PgpA"/>
</dbReference>
<dbReference type="CDD" id="cd06971">
    <property type="entry name" value="PgpA"/>
    <property type="match status" value="1"/>
</dbReference>
<keyword evidence="2" id="KW-1133">Transmembrane helix</keyword>
<dbReference type="EC" id="3.1.3.27" evidence="1"/>
<comment type="subcellular location">
    <subcellularLocation>
        <location evidence="1">Cell inner membrane</location>
        <topology evidence="1">Multi-pass membrane protein</topology>
    </subcellularLocation>
</comment>
<feature type="domain" description="YutG/PgpA" evidence="3">
    <location>
        <begin position="19"/>
        <end position="157"/>
    </location>
</feature>
<evidence type="ECO:0000256" key="1">
    <source>
        <dbReference type="PIRNR" id="PIRNR006162"/>
    </source>
</evidence>
<organism evidence="4 5">
    <name type="scientific">Sulfuriferula multivorans</name>
    <dbReference type="NCBI Taxonomy" id="1559896"/>
    <lineage>
        <taxon>Bacteria</taxon>
        <taxon>Pseudomonadati</taxon>
        <taxon>Pseudomonadota</taxon>
        <taxon>Betaproteobacteria</taxon>
        <taxon>Nitrosomonadales</taxon>
        <taxon>Sulfuricellaceae</taxon>
        <taxon>Sulfuriferula</taxon>
    </lineage>
</organism>
<evidence type="ECO:0000313" key="4">
    <source>
        <dbReference type="EMBL" id="GBL46296.1"/>
    </source>
</evidence>
<dbReference type="AlphaFoldDB" id="A0A401JFA8"/>
<gene>
    <name evidence="4" type="ORF">SFMTTN_2109</name>
</gene>
<keyword evidence="1" id="KW-0378">Hydrolase</keyword>